<accession>A0A7V8FET6</accession>
<name>A0A7V8FET6_STEMA</name>
<comment type="caution">
    <text evidence="2">The sequence shown here is derived from an EMBL/GenBank/DDBJ whole genome shotgun (WGS) entry which is preliminary data.</text>
</comment>
<organism evidence="2 3">
    <name type="scientific">Stenotrophomonas maltophilia</name>
    <name type="common">Pseudomonas maltophilia</name>
    <name type="synonym">Xanthomonas maltophilia</name>
    <dbReference type="NCBI Taxonomy" id="40324"/>
    <lineage>
        <taxon>Bacteria</taxon>
        <taxon>Pseudomonadati</taxon>
        <taxon>Pseudomonadota</taxon>
        <taxon>Gammaproteobacteria</taxon>
        <taxon>Lysobacterales</taxon>
        <taxon>Lysobacteraceae</taxon>
        <taxon>Stenotrophomonas</taxon>
        <taxon>Stenotrophomonas maltophilia group</taxon>
    </lineage>
</organism>
<protein>
    <recommendedName>
        <fullName evidence="4">EamA family transporter</fullName>
    </recommendedName>
</protein>
<feature type="transmembrane region" description="Helical" evidence="1">
    <location>
        <begin position="30"/>
        <end position="53"/>
    </location>
</feature>
<keyword evidence="1" id="KW-1133">Transmembrane helix</keyword>
<dbReference type="EMBL" id="WNDS01000004">
    <property type="protein sequence ID" value="KAF1014062.1"/>
    <property type="molecule type" value="Genomic_DNA"/>
</dbReference>
<reference evidence="3" key="1">
    <citation type="journal article" date="2020" name="MBio">
        <title>Horizontal gene transfer to a defensive symbiont with a reduced genome amongst a multipartite beetle microbiome.</title>
        <authorList>
            <person name="Waterworth S.C."/>
            <person name="Florez L.V."/>
            <person name="Rees E.R."/>
            <person name="Hertweck C."/>
            <person name="Kaltenpoth M."/>
            <person name="Kwan J.C."/>
        </authorList>
    </citation>
    <scope>NUCLEOTIDE SEQUENCE [LARGE SCALE GENOMIC DNA]</scope>
</reference>
<gene>
    <name evidence="2" type="ORF">GAK31_03086</name>
</gene>
<evidence type="ECO:0000256" key="1">
    <source>
        <dbReference type="SAM" id="Phobius"/>
    </source>
</evidence>
<dbReference type="AlphaFoldDB" id="A0A7V8FET6"/>
<dbReference type="Proteomes" id="UP000487117">
    <property type="component" value="Unassembled WGS sequence"/>
</dbReference>
<proteinExistence type="predicted"/>
<sequence length="58" mass="5986">MPLSLFLLVLLAAALHASWNAIVKRGPDKFLGIVLVTGSAALLCALAVPLLPLPATHS</sequence>
<keyword evidence="1" id="KW-0812">Transmembrane</keyword>
<keyword evidence="1" id="KW-0472">Membrane</keyword>
<evidence type="ECO:0000313" key="2">
    <source>
        <dbReference type="EMBL" id="KAF1014062.1"/>
    </source>
</evidence>
<evidence type="ECO:0008006" key="4">
    <source>
        <dbReference type="Google" id="ProtNLM"/>
    </source>
</evidence>
<evidence type="ECO:0000313" key="3">
    <source>
        <dbReference type="Proteomes" id="UP000487117"/>
    </source>
</evidence>